<dbReference type="InterPro" id="IPR020841">
    <property type="entry name" value="PKS_Beta-ketoAc_synthase_dom"/>
</dbReference>
<dbReference type="AlphaFoldDB" id="A0AAD6HMD6"/>
<organism evidence="6 7">
    <name type="scientific">Penicillium malachiteum</name>
    <dbReference type="NCBI Taxonomy" id="1324776"/>
    <lineage>
        <taxon>Eukaryota</taxon>
        <taxon>Fungi</taxon>
        <taxon>Dikarya</taxon>
        <taxon>Ascomycota</taxon>
        <taxon>Pezizomycotina</taxon>
        <taxon>Eurotiomycetes</taxon>
        <taxon>Eurotiomycetidae</taxon>
        <taxon>Eurotiales</taxon>
        <taxon>Aspergillaceae</taxon>
        <taxon>Penicillium</taxon>
    </lineage>
</organism>
<evidence type="ECO:0000313" key="7">
    <source>
        <dbReference type="Proteomes" id="UP001215712"/>
    </source>
</evidence>
<dbReference type="GO" id="GO:0044550">
    <property type="term" value="P:secondary metabolite biosynthetic process"/>
    <property type="evidence" value="ECO:0007669"/>
    <property type="project" value="TreeGrafter"/>
</dbReference>
<comment type="similarity">
    <text evidence="3">Belongs to the thiolase-like superfamily. Beta-ketoacyl-ACP synthases family.</text>
</comment>
<evidence type="ECO:0000256" key="1">
    <source>
        <dbReference type="ARBA" id="ARBA00022450"/>
    </source>
</evidence>
<accession>A0AAD6HMD6</accession>
<gene>
    <name evidence="6" type="ORF">N7493_005285</name>
</gene>
<evidence type="ECO:0000259" key="5">
    <source>
        <dbReference type="PROSITE" id="PS52004"/>
    </source>
</evidence>
<dbReference type="CDD" id="cd00833">
    <property type="entry name" value="PKS"/>
    <property type="match status" value="1"/>
</dbReference>
<feature type="compositionally biased region" description="Polar residues" evidence="4">
    <location>
        <begin position="249"/>
        <end position="259"/>
    </location>
</feature>
<dbReference type="SUPFAM" id="SSF53901">
    <property type="entry name" value="Thiolase-like"/>
    <property type="match status" value="1"/>
</dbReference>
<reference evidence="6" key="1">
    <citation type="journal article" date="2023" name="IMA Fungus">
        <title>Comparative genomic study of the Penicillium genus elucidates a diverse pangenome and 15 lateral gene transfer events.</title>
        <authorList>
            <person name="Petersen C."/>
            <person name="Sorensen T."/>
            <person name="Nielsen M.R."/>
            <person name="Sondergaard T.E."/>
            <person name="Sorensen J.L."/>
            <person name="Fitzpatrick D.A."/>
            <person name="Frisvad J.C."/>
            <person name="Nielsen K.L."/>
        </authorList>
    </citation>
    <scope>NUCLEOTIDE SEQUENCE</scope>
    <source>
        <strain evidence="6">IBT 17514</strain>
    </source>
</reference>
<dbReference type="PANTHER" id="PTHR43775">
    <property type="entry name" value="FATTY ACID SYNTHASE"/>
    <property type="match status" value="1"/>
</dbReference>
<reference evidence="6" key="2">
    <citation type="submission" date="2023-01" db="EMBL/GenBank/DDBJ databases">
        <authorList>
            <person name="Petersen C."/>
        </authorList>
    </citation>
    <scope>NUCLEOTIDE SEQUENCE</scope>
    <source>
        <strain evidence="6">IBT 17514</strain>
    </source>
</reference>
<dbReference type="GO" id="GO:0004312">
    <property type="term" value="F:fatty acid synthase activity"/>
    <property type="evidence" value="ECO:0007669"/>
    <property type="project" value="TreeGrafter"/>
</dbReference>
<keyword evidence="2" id="KW-0597">Phosphoprotein</keyword>
<dbReference type="Proteomes" id="UP001215712">
    <property type="component" value="Unassembled WGS sequence"/>
</dbReference>
<keyword evidence="1" id="KW-0596">Phosphopantetheine</keyword>
<feature type="domain" description="Ketosynthase family 3 (KS3)" evidence="5">
    <location>
        <begin position="1"/>
        <end position="214"/>
    </location>
</feature>
<name>A0AAD6HMD6_9EURO</name>
<keyword evidence="7" id="KW-1185">Reference proteome</keyword>
<dbReference type="Pfam" id="PF00109">
    <property type="entry name" value="ketoacyl-synt"/>
    <property type="match status" value="1"/>
</dbReference>
<evidence type="ECO:0000256" key="3">
    <source>
        <dbReference type="RuleBase" id="RU003694"/>
    </source>
</evidence>
<evidence type="ECO:0000313" key="6">
    <source>
        <dbReference type="EMBL" id="KAJ5727465.1"/>
    </source>
</evidence>
<dbReference type="PANTHER" id="PTHR43775:SF29">
    <property type="entry name" value="ASPERFURANONE POLYKETIDE SYNTHASE AFOG-RELATED"/>
    <property type="match status" value="1"/>
</dbReference>
<dbReference type="Pfam" id="PF02801">
    <property type="entry name" value="Ketoacyl-synt_C"/>
    <property type="match status" value="1"/>
</dbReference>
<dbReference type="SMART" id="SM00825">
    <property type="entry name" value="PKS_KS"/>
    <property type="match status" value="1"/>
</dbReference>
<sequence length="293" mass="30596">MQAIVGGSSMILSPDFFILLSAPGFLGPDGKSHSFDNKANGYGRGEGVASVILKPLDAALRDGDPIRAIIRGTATNHDGKTPGISLPSQMAQEELIRSAYQNTGLSMAQTGYFEAHRTGTQAGDPLETSAIGNTIGVGGAALEPLLIGSIKSNIGHLEGASGLAGIIKAILILEKGVIPANAGFESPNPKLRLLEQGVNSFGFGGANAHVILDDAYPYLQDRNQAEDVASDTSTKSNEESLPDVVATPRSDSMSTSDWQPISSDTSMVFVLSSHHEGGCASISQSLQQYIDEK</sequence>
<comment type="caution">
    <text evidence="6">The sequence shown here is derived from an EMBL/GenBank/DDBJ whole genome shotgun (WGS) entry which is preliminary data.</text>
</comment>
<evidence type="ECO:0000256" key="4">
    <source>
        <dbReference type="SAM" id="MobiDB-lite"/>
    </source>
</evidence>
<dbReference type="InterPro" id="IPR014031">
    <property type="entry name" value="Ketoacyl_synth_C"/>
</dbReference>
<protein>
    <submittedName>
        <fullName evidence="6">Polyketide synthase</fullName>
    </submittedName>
</protein>
<keyword evidence="3" id="KW-0808">Transferase</keyword>
<dbReference type="InterPro" id="IPR014030">
    <property type="entry name" value="Ketoacyl_synth_N"/>
</dbReference>
<dbReference type="Gene3D" id="3.40.47.10">
    <property type="match status" value="1"/>
</dbReference>
<feature type="region of interest" description="Disordered" evidence="4">
    <location>
        <begin position="225"/>
        <end position="259"/>
    </location>
</feature>
<dbReference type="EMBL" id="JAQJAN010000006">
    <property type="protein sequence ID" value="KAJ5727465.1"/>
    <property type="molecule type" value="Genomic_DNA"/>
</dbReference>
<dbReference type="InterPro" id="IPR050091">
    <property type="entry name" value="PKS_NRPS_Biosynth_Enz"/>
</dbReference>
<proteinExistence type="inferred from homology"/>
<dbReference type="InterPro" id="IPR016039">
    <property type="entry name" value="Thiolase-like"/>
</dbReference>
<dbReference type="PROSITE" id="PS52004">
    <property type="entry name" value="KS3_2"/>
    <property type="match status" value="1"/>
</dbReference>
<evidence type="ECO:0000256" key="2">
    <source>
        <dbReference type="ARBA" id="ARBA00022553"/>
    </source>
</evidence>
<dbReference type="GO" id="GO:0006633">
    <property type="term" value="P:fatty acid biosynthetic process"/>
    <property type="evidence" value="ECO:0007669"/>
    <property type="project" value="TreeGrafter"/>
</dbReference>